<feature type="region of interest" description="Disordered" evidence="1">
    <location>
        <begin position="1"/>
        <end position="69"/>
    </location>
</feature>
<dbReference type="AlphaFoldDB" id="A0A420INN7"/>
<dbReference type="EMBL" id="MCBS01022965">
    <property type="protein sequence ID" value="RKF76112.1"/>
    <property type="molecule type" value="Genomic_DNA"/>
</dbReference>
<accession>A0A420INN7</accession>
<reference evidence="2 3" key="1">
    <citation type="journal article" date="2018" name="BMC Genomics">
        <title>Comparative genome analyses reveal sequence features reflecting distinct modes of host-adaptation between dicot and monocot powdery mildew.</title>
        <authorList>
            <person name="Wu Y."/>
            <person name="Ma X."/>
            <person name="Pan Z."/>
            <person name="Kale S.D."/>
            <person name="Song Y."/>
            <person name="King H."/>
            <person name="Zhang Q."/>
            <person name="Presley C."/>
            <person name="Deng X."/>
            <person name="Wei C.I."/>
            <person name="Xiao S."/>
        </authorList>
    </citation>
    <scope>NUCLEOTIDE SEQUENCE [LARGE SCALE GENOMIC DNA]</scope>
    <source>
        <strain evidence="2">UMSG1</strain>
    </source>
</reference>
<name>A0A420INN7_9PEZI</name>
<evidence type="ECO:0000313" key="2">
    <source>
        <dbReference type="EMBL" id="RKF76112.1"/>
    </source>
</evidence>
<feature type="non-terminal residue" evidence="2">
    <location>
        <position position="96"/>
    </location>
</feature>
<dbReference type="Proteomes" id="UP000285326">
    <property type="component" value="Unassembled WGS sequence"/>
</dbReference>
<feature type="compositionally biased region" description="Polar residues" evidence="1">
    <location>
        <begin position="51"/>
        <end position="62"/>
    </location>
</feature>
<protein>
    <submittedName>
        <fullName evidence="2">Uncharacterized protein</fullName>
    </submittedName>
</protein>
<comment type="caution">
    <text evidence="2">The sequence shown here is derived from an EMBL/GenBank/DDBJ whole genome shotgun (WGS) entry which is preliminary data.</text>
</comment>
<evidence type="ECO:0000256" key="1">
    <source>
        <dbReference type="SAM" id="MobiDB-lite"/>
    </source>
</evidence>
<proteinExistence type="predicted"/>
<gene>
    <name evidence="2" type="ORF">GcM1_229037</name>
</gene>
<organism evidence="2 3">
    <name type="scientific">Golovinomyces cichoracearum</name>
    <dbReference type="NCBI Taxonomy" id="62708"/>
    <lineage>
        <taxon>Eukaryota</taxon>
        <taxon>Fungi</taxon>
        <taxon>Dikarya</taxon>
        <taxon>Ascomycota</taxon>
        <taxon>Pezizomycotina</taxon>
        <taxon>Leotiomycetes</taxon>
        <taxon>Erysiphales</taxon>
        <taxon>Erysiphaceae</taxon>
        <taxon>Golovinomyces</taxon>
    </lineage>
</organism>
<feature type="compositionally biased region" description="Basic and acidic residues" evidence="1">
    <location>
        <begin position="13"/>
        <end position="23"/>
    </location>
</feature>
<evidence type="ECO:0000313" key="3">
    <source>
        <dbReference type="Proteomes" id="UP000285326"/>
    </source>
</evidence>
<sequence>MAMENTFQSPHLPDQDGIQHMEENSGFVGNFNNPPPPWRKQNAHQVPPNPHQSGSHPNQSEFSHPILPPVSRPELEMILGNFFYALKAENELLRKE</sequence>